<reference evidence="4 5" key="1">
    <citation type="submission" date="2021-01" db="EMBL/GenBank/DDBJ databases">
        <title>Genomic Encyclopedia of Type Strains, Phase IV (KMG-IV): sequencing the most valuable type-strain genomes for metagenomic binning, comparative biology and taxonomic classification.</title>
        <authorList>
            <person name="Goeker M."/>
        </authorList>
    </citation>
    <scope>NUCLEOTIDE SEQUENCE [LARGE SCALE GENOMIC DNA]</scope>
    <source>
        <strain evidence="4 5">DSM 27513</strain>
    </source>
</reference>
<dbReference type="PANTHER" id="PTHR10545:SF29">
    <property type="entry name" value="GH14572P-RELATED"/>
    <property type="match status" value="1"/>
</dbReference>
<dbReference type="InterPro" id="IPR051016">
    <property type="entry name" value="Diverse_Substrate_AcTransf"/>
</dbReference>
<keyword evidence="2" id="KW-0012">Acyltransferase</keyword>
<comment type="caution">
    <text evidence="4">The sequence shown here is derived from an EMBL/GenBank/DDBJ whole genome shotgun (WGS) entry which is preliminary data.</text>
</comment>
<dbReference type="PANTHER" id="PTHR10545">
    <property type="entry name" value="DIAMINE N-ACETYLTRANSFERASE"/>
    <property type="match status" value="1"/>
</dbReference>
<evidence type="ECO:0000256" key="2">
    <source>
        <dbReference type="ARBA" id="ARBA00023315"/>
    </source>
</evidence>
<dbReference type="Gene3D" id="3.40.630.30">
    <property type="match status" value="1"/>
</dbReference>
<dbReference type="InterPro" id="IPR000182">
    <property type="entry name" value="GNAT_dom"/>
</dbReference>
<accession>A0ABS2PL46</accession>
<dbReference type="PROSITE" id="PS51186">
    <property type="entry name" value="GNAT"/>
    <property type="match status" value="1"/>
</dbReference>
<gene>
    <name evidence="4" type="ORF">JOC31_000905</name>
</gene>
<feature type="domain" description="N-acetyltransferase" evidence="3">
    <location>
        <begin position="1"/>
        <end position="158"/>
    </location>
</feature>
<protein>
    <submittedName>
        <fullName evidence="4">Ribosomal protein S18 acetylase RimI-like enzyme</fullName>
    </submittedName>
</protein>
<dbReference type="Proteomes" id="UP000809081">
    <property type="component" value="Unassembled WGS sequence"/>
</dbReference>
<organism evidence="4 5">
    <name type="scientific">Streptococcus saliviloxodontae</name>
    <dbReference type="NCBI Taxonomy" id="1349416"/>
    <lineage>
        <taxon>Bacteria</taxon>
        <taxon>Bacillati</taxon>
        <taxon>Bacillota</taxon>
        <taxon>Bacilli</taxon>
        <taxon>Lactobacillales</taxon>
        <taxon>Streptococcaceae</taxon>
        <taxon>Streptococcus</taxon>
    </lineage>
</organism>
<proteinExistence type="predicted"/>
<dbReference type="Pfam" id="PF00583">
    <property type="entry name" value="Acetyltransf_1"/>
    <property type="match status" value="1"/>
</dbReference>
<evidence type="ECO:0000313" key="5">
    <source>
        <dbReference type="Proteomes" id="UP000809081"/>
    </source>
</evidence>
<keyword evidence="5" id="KW-1185">Reference proteome</keyword>
<sequence>MTIRQADKSDIPRLQELLLQILQVHHDVRPDLFRSEGSKFTDQELVELIDNPKTPIFVYLDQDGNILGHLFTIIKEITEETGALVQRKTLFIDDLCVDERARGQKIGEKLYQYALKYAEEIDCYNVTLTVWNANESALRFYQRLGLEAQHTTMEHIIK</sequence>
<dbReference type="SUPFAM" id="SSF55729">
    <property type="entry name" value="Acyl-CoA N-acyltransferases (Nat)"/>
    <property type="match status" value="1"/>
</dbReference>
<name>A0ABS2PL46_9STRE</name>
<evidence type="ECO:0000313" key="4">
    <source>
        <dbReference type="EMBL" id="MBM7636086.1"/>
    </source>
</evidence>
<dbReference type="CDD" id="cd04301">
    <property type="entry name" value="NAT_SF"/>
    <property type="match status" value="1"/>
</dbReference>
<dbReference type="InterPro" id="IPR016181">
    <property type="entry name" value="Acyl_CoA_acyltransferase"/>
</dbReference>
<dbReference type="RefSeq" id="WP_205016979.1">
    <property type="nucleotide sequence ID" value="NZ_JAFBEI010000015.1"/>
</dbReference>
<evidence type="ECO:0000259" key="3">
    <source>
        <dbReference type="PROSITE" id="PS51186"/>
    </source>
</evidence>
<evidence type="ECO:0000256" key="1">
    <source>
        <dbReference type="ARBA" id="ARBA00022679"/>
    </source>
</evidence>
<dbReference type="EMBL" id="JAFBEI010000015">
    <property type="protein sequence ID" value="MBM7636086.1"/>
    <property type="molecule type" value="Genomic_DNA"/>
</dbReference>
<keyword evidence="1" id="KW-0808">Transferase</keyword>